<proteinExistence type="inferred from homology"/>
<protein>
    <submittedName>
        <fullName evidence="4">4-methyl-5(B-hydroxyethyl)-thiazole monophosphate biosynthesis</fullName>
    </submittedName>
</protein>
<dbReference type="InterPro" id="IPR006286">
    <property type="entry name" value="C56_PfpI-like"/>
</dbReference>
<accession>A0A1N6DPF7</accession>
<dbReference type="FunFam" id="3.40.50.880:FF:000015">
    <property type="entry name" value="Protein DJ-1 homolog C"/>
    <property type="match status" value="1"/>
</dbReference>
<dbReference type="Pfam" id="PF01965">
    <property type="entry name" value="DJ-1_PfpI"/>
    <property type="match status" value="1"/>
</dbReference>
<dbReference type="Gene3D" id="3.40.50.880">
    <property type="match status" value="1"/>
</dbReference>
<dbReference type="CDD" id="cd03135">
    <property type="entry name" value="GATase1_DJ-1"/>
    <property type="match status" value="1"/>
</dbReference>
<dbReference type="GO" id="GO:0005737">
    <property type="term" value="C:cytoplasm"/>
    <property type="evidence" value="ECO:0007669"/>
    <property type="project" value="UniProtKB-ARBA"/>
</dbReference>
<evidence type="ECO:0000259" key="3">
    <source>
        <dbReference type="Pfam" id="PF01965"/>
    </source>
</evidence>
<reference evidence="5" key="1">
    <citation type="submission" date="2016-11" db="EMBL/GenBank/DDBJ databases">
        <authorList>
            <person name="Varghese N."/>
            <person name="Submissions S."/>
        </authorList>
    </citation>
    <scope>NUCLEOTIDE SEQUENCE [LARGE SCALE GENOMIC DNA]</scope>
    <source>
        <strain evidence="5">DSM 17737</strain>
    </source>
</reference>
<evidence type="ECO:0000256" key="1">
    <source>
        <dbReference type="ARBA" id="ARBA00008542"/>
    </source>
</evidence>
<dbReference type="RefSeq" id="WP_074200644.1">
    <property type="nucleotide sequence ID" value="NZ_FSRE01000001.1"/>
</dbReference>
<comment type="similarity">
    <text evidence="1">Belongs to the peptidase C56 family.</text>
</comment>
<evidence type="ECO:0000256" key="2">
    <source>
        <dbReference type="ARBA" id="ARBA00022737"/>
    </source>
</evidence>
<feature type="domain" description="DJ-1/PfpI" evidence="3">
    <location>
        <begin position="5"/>
        <end position="169"/>
    </location>
</feature>
<dbReference type="SUPFAM" id="SSF52317">
    <property type="entry name" value="Class I glutamine amidotransferase-like"/>
    <property type="match status" value="1"/>
</dbReference>
<sequence>MADSKRVLVPLAQGCEELEAVTIMDILVRGGIEVVSASLDNNREIHASRGTVLVAKTTLDAVKDEDFDLVALPGGLPGADYLMQDARILEILRRMHAQGKYVAAICAAPQVLREAGLLDGHKATSYPGVLDQHPAKDMQYVDAAVVEDDGIVTSKGPGTAMDFALALVEKLRGKAVRDDVEAALQRPPCH</sequence>
<dbReference type="InterPro" id="IPR050325">
    <property type="entry name" value="Prot/Nucl_acid_deglycase"/>
</dbReference>
<evidence type="ECO:0000313" key="4">
    <source>
        <dbReference type="EMBL" id="SIN72630.1"/>
    </source>
</evidence>
<dbReference type="InterPro" id="IPR006287">
    <property type="entry name" value="DJ-1"/>
</dbReference>
<dbReference type="Proteomes" id="UP000198461">
    <property type="component" value="Unassembled WGS sequence"/>
</dbReference>
<dbReference type="NCBIfam" id="TIGR01383">
    <property type="entry name" value="not_thiJ"/>
    <property type="match status" value="1"/>
</dbReference>
<dbReference type="InterPro" id="IPR002818">
    <property type="entry name" value="DJ-1/PfpI"/>
</dbReference>
<dbReference type="STRING" id="364032.SAMN05443662_0322"/>
<dbReference type="OrthoDB" id="9803764at2"/>
<evidence type="ECO:0000313" key="5">
    <source>
        <dbReference type="Proteomes" id="UP000198461"/>
    </source>
</evidence>
<keyword evidence="5" id="KW-1185">Reference proteome</keyword>
<dbReference type="PROSITE" id="PS51276">
    <property type="entry name" value="PEPTIDASE_C56_PFPI"/>
    <property type="match status" value="1"/>
</dbReference>
<gene>
    <name evidence="4" type="ORF">SAMN05443662_0322</name>
</gene>
<dbReference type="AlphaFoldDB" id="A0A1N6DPF7"/>
<dbReference type="InterPro" id="IPR029062">
    <property type="entry name" value="Class_I_gatase-like"/>
</dbReference>
<dbReference type="PANTHER" id="PTHR48094:SF12">
    <property type="entry name" value="PARKINSON DISEASE PROTEIN 7 HOMOLOG"/>
    <property type="match status" value="1"/>
</dbReference>
<keyword evidence="2" id="KW-0677">Repeat</keyword>
<name>A0A1N6DPF7_9GAMM</name>
<dbReference type="PANTHER" id="PTHR48094">
    <property type="entry name" value="PROTEIN/NUCLEIC ACID DEGLYCASE DJ-1-RELATED"/>
    <property type="match status" value="1"/>
</dbReference>
<organism evidence="4 5">
    <name type="scientific">Sulfurivirga caldicuralii</name>
    <dbReference type="NCBI Taxonomy" id="364032"/>
    <lineage>
        <taxon>Bacteria</taxon>
        <taxon>Pseudomonadati</taxon>
        <taxon>Pseudomonadota</taxon>
        <taxon>Gammaproteobacteria</taxon>
        <taxon>Thiotrichales</taxon>
        <taxon>Piscirickettsiaceae</taxon>
        <taxon>Sulfurivirga</taxon>
    </lineage>
</organism>
<dbReference type="EMBL" id="FSRE01000001">
    <property type="protein sequence ID" value="SIN72630.1"/>
    <property type="molecule type" value="Genomic_DNA"/>
</dbReference>